<dbReference type="InterPro" id="IPR050250">
    <property type="entry name" value="Macrolide_Exporter_MacB"/>
</dbReference>
<comment type="similarity">
    <text evidence="6">Belongs to the ABC-4 integral membrane protein family.</text>
</comment>
<dbReference type="PANTHER" id="PTHR30572:SF4">
    <property type="entry name" value="ABC TRANSPORTER PERMEASE YTRF"/>
    <property type="match status" value="1"/>
</dbReference>
<keyword evidence="2" id="KW-1003">Cell membrane</keyword>
<feature type="transmembrane region" description="Helical" evidence="7">
    <location>
        <begin position="20"/>
        <end position="42"/>
    </location>
</feature>
<dbReference type="GO" id="GO:0005886">
    <property type="term" value="C:plasma membrane"/>
    <property type="evidence" value="ECO:0007669"/>
    <property type="project" value="UniProtKB-SubCell"/>
</dbReference>
<evidence type="ECO:0000256" key="3">
    <source>
        <dbReference type="ARBA" id="ARBA00022692"/>
    </source>
</evidence>
<name>A0A9D1WT36_9FIRM</name>
<organism evidence="9 10">
    <name type="scientific">Candidatus Anaerostipes excrementavium</name>
    <dbReference type="NCBI Taxonomy" id="2838463"/>
    <lineage>
        <taxon>Bacteria</taxon>
        <taxon>Bacillati</taxon>
        <taxon>Bacillota</taxon>
        <taxon>Clostridia</taxon>
        <taxon>Lachnospirales</taxon>
        <taxon>Lachnospiraceae</taxon>
        <taxon>Anaerostipes</taxon>
    </lineage>
</organism>
<dbReference type="PANTHER" id="PTHR30572">
    <property type="entry name" value="MEMBRANE COMPONENT OF TRANSPORTER-RELATED"/>
    <property type="match status" value="1"/>
</dbReference>
<feature type="transmembrane region" description="Helical" evidence="7">
    <location>
        <begin position="323"/>
        <end position="342"/>
    </location>
</feature>
<comment type="caution">
    <text evidence="9">The sequence shown here is derived from an EMBL/GenBank/DDBJ whole genome shotgun (WGS) entry which is preliminary data.</text>
</comment>
<keyword evidence="3 7" id="KW-0812">Transmembrane</keyword>
<evidence type="ECO:0000313" key="10">
    <source>
        <dbReference type="Proteomes" id="UP000886721"/>
    </source>
</evidence>
<evidence type="ECO:0000313" key="9">
    <source>
        <dbReference type="EMBL" id="HIX66713.1"/>
    </source>
</evidence>
<keyword evidence="5 7" id="KW-0472">Membrane</keyword>
<dbReference type="AlphaFoldDB" id="A0A9D1WT36"/>
<feature type="transmembrane region" description="Helical" evidence="7">
    <location>
        <begin position="244"/>
        <end position="266"/>
    </location>
</feature>
<evidence type="ECO:0000256" key="2">
    <source>
        <dbReference type="ARBA" id="ARBA00022475"/>
    </source>
</evidence>
<keyword evidence="4 7" id="KW-1133">Transmembrane helix</keyword>
<sequence length="732" mass="83119">MWKEYSVGFIRKNRASSLSIMIAAFISALFLSLLCSLFFNLWNYEIKTTIHEEGNWQGRISGTFDEDTITSIKNFENVKTAKINKELSNEQSVVIDICFQNMRMIYQDMPLIAEQLEIDASAISYHETLLSNYFIHDPQNASPPLLLTFYTAILLIVSFSLILIIHNAFAVSMNARIHQFGIFSSIGATPGQIRLCLLQEAAVLCIVPILIGSIAGIVLSFGSIQLANMLASGVVGRQEAHFTYHPAVFLITILAAVVTVLISAWLPARKLSKRTPLEAIKNTDEFFLKRRRKSHILSLLFGIEGELAGNALKAQKKAMRTSTLSLTLSFMGFTLMLCFLTLSKISTNHTYFERYQNAWDVMITLKDCDIRDFKQTKDLSQEKEINFVVYQKANAICCIPKASMSEDVLRRGGLEALAGNDIRAKGENYLIEAPIIIMDDDGFKDYCQQIGVPADIAGSIVLNRIWDNKNSNFRYKEYIPFLSEEQDTIMIQNAEQTEKSFELPVLTYAKEPPVLREEYDNYALIQVIPLSLWEQMSGVIQDTETDTYIRVLAKDEATLSELNTVETDLSKILNQKYDFEIENRIQEKIDNDNMYNGYMFVIGALCALLAVIGIANVFSNTLGFIRQRKREFARYISIGMTPGSMRKMFYIEAFVIAWRPFFITLPLTVIFVSFMITASYLNPEEFFTEAPIIPILLFILTIFGFVLLAYYIGGRKIMNCNLTDVLRNDNMI</sequence>
<gene>
    <name evidence="9" type="ORF">H9735_01155</name>
</gene>
<feature type="transmembrane region" description="Helical" evidence="7">
    <location>
        <begin position="656"/>
        <end position="680"/>
    </location>
</feature>
<feature type="transmembrane region" description="Helical" evidence="7">
    <location>
        <begin position="147"/>
        <end position="169"/>
    </location>
</feature>
<dbReference type="EMBL" id="DXEM01000004">
    <property type="protein sequence ID" value="HIX66713.1"/>
    <property type="molecule type" value="Genomic_DNA"/>
</dbReference>
<evidence type="ECO:0000256" key="1">
    <source>
        <dbReference type="ARBA" id="ARBA00004651"/>
    </source>
</evidence>
<reference evidence="9" key="1">
    <citation type="journal article" date="2021" name="PeerJ">
        <title>Extensive microbial diversity within the chicken gut microbiome revealed by metagenomics and culture.</title>
        <authorList>
            <person name="Gilroy R."/>
            <person name="Ravi A."/>
            <person name="Getino M."/>
            <person name="Pursley I."/>
            <person name="Horton D.L."/>
            <person name="Alikhan N.F."/>
            <person name="Baker D."/>
            <person name="Gharbi K."/>
            <person name="Hall N."/>
            <person name="Watson M."/>
            <person name="Adriaenssens E.M."/>
            <person name="Foster-Nyarko E."/>
            <person name="Jarju S."/>
            <person name="Secka A."/>
            <person name="Antonio M."/>
            <person name="Oren A."/>
            <person name="Chaudhuri R.R."/>
            <person name="La Ragione R."/>
            <person name="Hildebrand F."/>
            <person name="Pallen M.J."/>
        </authorList>
    </citation>
    <scope>NUCLEOTIDE SEQUENCE</scope>
    <source>
        <strain evidence="9">CHK191-13928</strain>
    </source>
</reference>
<evidence type="ECO:0000256" key="6">
    <source>
        <dbReference type="ARBA" id="ARBA00038076"/>
    </source>
</evidence>
<evidence type="ECO:0000256" key="4">
    <source>
        <dbReference type="ARBA" id="ARBA00022989"/>
    </source>
</evidence>
<accession>A0A9D1WT36</accession>
<evidence type="ECO:0000256" key="7">
    <source>
        <dbReference type="SAM" id="Phobius"/>
    </source>
</evidence>
<reference evidence="9" key="2">
    <citation type="submission" date="2021-04" db="EMBL/GenBank/DDBJ databases">
        <authorList>
            <person name="Gilroy R."/>
        </authorList>
    </citation>
    <scope>NUCLEOTIDE SEQUENCE</scope>
    <source>
        <strain evidence="9">CHK191-13928</strain>
    </source>
</reference>
<dbReference type="Proteomes" id="UP000886721">
    <property type="component" value="Unassembled WGS sequence"/>
</dbReference>
<proteinExistence type="inferred from homology"/>
<feature type="transmembrane region" description="Helical" evidence="7">
    <location>
        <begin position="598"/>
        <end position="625"/>
    </location>
</feature>
<evidence type="ECO:0000259" key="8">
    <source>
        <dbReference type="Pfam" id="PF02687"/>
    </source>
</evidence>
<dbReference type="InterPro" id="IPR003838">
    <property type="entry name" value="ABC3_permease_C"/>
</dbReference>
<dbReference type="Pfam" id="PF02687">
    <property type="entry name" value="FtsX"/>
    <property type="match status" value="2"/>
</dbReference>
<feature type="transmembrane region" description="Helical" evidence="7">
    <location>
        <begin position="692"/>
        <end position="712"/>
    </location>
</feature>
<evidence type="ECO:0000256" key="5">
    <source>
        <dbReference type="ARBA" id="ARBA00023136"/>
    </source>
</evidence>
<protein>
    <submittedName>
        <fullName evidence="9">ABC transporter permease</fullName>
    </submittedName>
</protein>
<feature type="domain" description="ABC3 transporter permease C-terminal" evidence="8">
    <location>
        <begin position="152"/>
        <end position="276"/>
    </location>
</feature>
<feature type="transmembrane region" description="Helical" evidence="7">
    <location>
        <begin position="201"/>
        <end position="224"/>
    </location>
</feature>
<feature type="domain" description="ABC3 transporter permease C-terminal" evidence="8">
    <location>
        <begin position="606"/>
        <end position="719"/>
    </location>
</feature>
<comment type="subcellular location">
    <subcellularLocation>
        <location evidence="1">Cell membrane</location>
        <topology evidence="1">Multi-pass membrane protein</topology>
    </subcellularLocation>
</comment>
<dbReference type="GO" id="GO:0022857">
    <property type="term" value="F:transmembrane transporter activity"/>
    <property type="evidence" value="ECO:0007669"/>
    <property type="project" value="TreeGrafter"/>
</dbReference>